<accession>A0ABP0B7H6</accession>
<evidence type="ECO:0000313" key="2">
    <source>
        <dbReference type="Proteomes" id="UP001642482"/>
    </source>
</evidence>
<protein>
    <submittedName>
        <fullName evidence="1">Uncharacterized protein</fullName>
    </submittedName>
</protein>
<sequence>MVGESVSFECGPLPEYRDNVFGLQDKIRDALQEILCRAALPTAPADHGIGVSANGVDEIKLPLKPTQTKNIAAQARLAPYKRGEETVVNTAVRYTSELVMSQSAFTGSEEG</sequence>
<comment type="caution">
    <text evidence="1">The sequence shown here is derived from an EMBL/GenBank/DDBJ whole genome shotgun (WGS) entry which is preliminary data.</text>
</comment>
<dbReference type="EMBL" id="CAWUHD010000017">
    <property type="protein sequence ID" value="CAK7215447.1"/>
    <property type="molecule type" value="Genomic_DNA"/>
</dbReference>
<organism evidence="1 2">
    <name type="scientific">Sporothrix eucalyptigena</name>
    <dbReference type="NCBI Taxonomy" id="1812306"/>
    <lineage>
        <taxon>Eukaryota</taxon>
        <taxon>Fungi</taxon>
        <taxon>Dikarya</taxon>
        <taxon>Ascomycota</taxon>
        <taxon>Pezizomycotina</taxon>
        <taxon>Sordariomycetes</taxon>
        <taxon>Sordariomycetidae</taxon>
        <taxon>Ophiostomatales</taxon>
        <taxon>Ophiostomataceae</taxon>
        <taxon>Sporothrix</taxon>
    </lineage>
</organism>
<reference evidence="1 2" key="1">
    <citation type="submission" date="2024-01" db="EMBL/GenBank/DDBJ databases">
        <authorList>
            <person name="Allen C."/>
            <person name="Tagirdzhanova G."/>
        </authorList>
    </citation>
    <scope>NUCLEOTIDE SEQUENCE [LARGE SCALE GENOMIC DNA]</scope>
</reference>
<gene>
    <name evidence="1" type="ORF">SEUCBS140593_002536</name>
</gene>
<proteinExistence type="predicted"/>
<dbReference type="Proteomes" id="UP001642482">
    <property type="component" value="Unassembled WGS sequence"/>
</dbReference>
<evidence type="ECO:0000313" key="1">
    <source>
        <dbReference type="EMBL" id="CAK7215447.1"/>
    </source>
</evidence>
<keyword evidence="2" id="KW-1185">Reference proteome</keyword>
<name>A0ABP0B7H6_9PEZI</name>